<comment type="subcellular location">
    <subcellularLocation>
        <location evidence="1">Cytoplasm</location>
    </subcellularLocation>
</comment>
<keyword evidence="3" id="KW-0597">Phosphoprotein</keyword>
<feature type="compositionally biased region" description="Polar residues" evidence="4">
    <location>
        <begin position="748"/>
        <end position="766"/>
    </location>
</feature>
<dbReference type="PROSITE" id="PS50003">
    <property type="entry name" value="PH_DOMAIN"/>
    <property type="match status" value="1"/>
</dbReference>
<gene>
    <name evidence="7" type="primary">LOC107063975</name>
</gene>
<feature type="domain" description="PH" evidence="5">
    <location>
        <begin position="152"/>
        <end position="257"/>
    </location>
</feature>
<feature type="compositionally biased region" description="Basic and acidic residues" evidence="4">
    <location>
        <begin position="495"/>
        <end position="507"/>
    </location>
</feature>
<sequence length="766" mass="86724">MGLDAEVTVILNEIVEFLEFLQNANLSSTMETVRKNLLLRSKNALSVFTKTEGTTSSTSSSAEPYLRMNASSKGLLPLNTGEINVSDMPDYVGAEETISQSEKRPNSQIYPDYYETFLSKIENDKKKELEESQVNALVNIYSSLSASQAKSEALKCGILFRKEGKKLFLFEQYRISWVALVRSHLLIYGNEGDNKPYVVQGLRGYSSRPAPSIIPRDQKRSEAAFEIFKPGNKTLQFIARTPKDMEQWVAKICQVGSCEINNFDLGINSEKDVTFTSSSVTFGKTEEVIAKDRPLNSTKLQTTFLNVEENKTVEPDNESKVQTINENTSPPPLPARIPRRLPLLPSSGIISSYEMMDEEEDGIYHKIEDIEHGKFYQNFISKNQKEIITIEKSKKAATTAYDDVQAILQKERQTNMKSKSKDKDLSNTISNEIIPFDETYDDINTSSVIRDKNNCESLQKDVIDANESQPSSTPKTTNLISYGNVETPANAASDNKLKDNKNDEVQKKTPTKKSFLNRMRNKKESPQKKDKIITAKQETLAPPPQIIQAEEVTTYDDVSDLIIKDMSASNEMSEYICPPAPRPVYVKPPTIIIPVKEEFYDDVNGCQEKKNQQIQSNIQKLENRISDDCEHYKSPRKDTWQQVSPSQMEEQIYDDVAILANFTARQKEISDENKDQDSSKASTSPDKRSWNRFSRKHRSSDSIGSETNKRTSKEITDDCFEEQQNFSRMNTFQKLINKMENSLGKVSPKTTPTTSMNKSYGLNTSS</sequence>
<reference evidence="7" key="1">
    <citation type="submission" date="2025-08" db="UniProtKB">
        <authorList>
            <consortium name="RefSeq"/>
        </authorList>
    </citation>
    <scope>IDENTIFICATION</scope>
    <source>
        <tissue evidence="7">Whole body</tissue>
    </source>
</reference>
<dbReference type="InterPro" id="IPR037781">
    <property type="entry name" value="SKAP_fam"/>
</dbReference>
<dbReference type="GeneID" id="107063975"/>
<dbReference type="Gene3D" id="2.30.29.30">
    <property type="entry name" value="Pleckstrin-homology domain (PH domain)/Phosphotyrosine-binding domain (PTB)"/>
    <property type="match status" value="1"/>
</dbReference>
<feature type="region of interest" description="Disordered" evidence="4">
    <location>
        <begin position="464"/>
        <end position="483"/>
    </location>
</feature>
<feature type="compositionally biased region" description="Basic and acidic residues" evidence="4">
    <location>
        <begin position="522"/>
        <end position="533"/>
    </location>
</feature>
<feature type="region of interest" description="Disordered" evidence="4">
    <location>
        <begin position="489"/>
        <end position="538"/>
    </location>
</feature>
<dbReference type="SUPFAM" id="SSF50729">
    <property type="entry name" value="PH domain-like"/>
    <property type="match status" value="1"/>
</dbReference>
<evidence type="ECO:0000256" key="2">
    <source>
        <dbReference type="ARBA" id="ARBA00022490"/>
    </source>
</evidence>
<evidence type="ECO:0000313" key="6">
    <source>
        <dbReference type="Proteomes" id="UP000694924"/>
    </source>
</evidence>
<keyword evidence="6" id="KW-1185">Reference proteome</keyword>
<protein>
    <submittedName>
        <fullName evidence="7">Uncharacterized protein LOC107063975</fullName>
    </submittedName>
</protein>
<evidence type="ECO:0000256" key="3">
    <source>
        <dbReference type="ARBA" id="ARBA00022553"/>
    </source>
</evidence>
<evidence type="ECO:0000313" key="7">
    <source>
        <dbReference type="RefSeq" id="XP_015171676.1"/>
    </source>
</evidence>
<dbReference type="Proteomes" id="UP000694924">
    <property type="component" value="Unplaced"/>
</dbReference>
<dbReference type="PANTHER" id="PTHR15129:SF0">
    <property type="entry name" value="SH3 DOMAIN-CONTAINING PROTEIN"/>
    <property type="match status" value="1"/>
</dbReference>
<feature type="region of interest" description="Disordered" evidence="4">
    <location>
        <begin position="315"/>
        <end position="340"/>
    </location>
</feature>
<evidence type="ECO:0000256" key="1">
    <source>
        <dbReference type="ARBA" id="ARBA00004496"/>
    </source>
</evidence>
<dbReference type="RefSeq" id="XP_015171676.1">
    <property type="nucleotide sequence ID" value="XM_015316190.1"/>
</dbReference>
<evidence type="ECO:0000259" key="5">
    <source>
        <dbReference type="PROSITE" id="PS50003"/>
    </source>
</evidence>
<dbReference type="InterPro" id="IPR001849">
    <property type="entry name" value="PH_domain"/>
</dbReference>
<dbReference type="PANTHER" id="PTHR15129">
    <property type="entry name" value="SRC-ASSOCIATED ADAPTOR PROTEIN"/>
    <property type="match status" value="1"/>
</dbReference>
<keyword evidence="2" id="KW-0963">Cytoplasm</keyword>
<evidence type="ECO:0000256" key="4">
    <source>
        <dbReference type="SAM" id="MobiDB-lite"/>
    </source>
</evidence>
<feature type="compositionally biased region" description="Basic and acidic residues" evidence="4">
    <location>
        <begin position="668"/>
        <end position="678"/>
    </location>
</feature>
<name>A0ABM1HUN9_POLDO</name>
<dbReference type="SMART" id="SM00233">
    <property type="entry name" value="PH"/>
    <property type="match status" value="1"/>
</dbReference>
<proteinExistence type="predicted"/>
<accession>A0ABM1HUN9</accession>
<dbReference type="Pfam" id="PF00169">
    <property type="entry name" value="PH"/>
    <property type="match status" value="1"/>
</dbReference>
<feature type="region of interest" description="Disordered" evidence="4">
    <location>
        <begin position="668"/>
        <end position="715"/>
    </location>
</feature>
<feature type="region of interest" description="Disordered" evidence="4">
    <location>
        <begin position="742"/>
        <end position="766"/>
    </location>
</feature>
<feature type="compositionally biased region" description="Polar residues" evidence="4">
    <location>
        <begin position="466"/>
        <end position="481"/>
    </location>
</feature>
<organism evidence="6 7">
    <name type="scientific">Polistes dominula</name>
    <name type="common">European paper wasp</name>
    <name type="synonym">Vespa dominula</name>
    <dbReference type="NCBI Taxonomy" id="743375"/>
    <lineage>
        <taxon>Eukaryota</taxon>
        <taxon>Metazoa</taxon>
        <taxon>Ecdysozoa</taxon>
        <taxon>Arthropoda</taxon>
        <taxon>Hexapoda</taxon>
        <taxon>Insecta</taxon>
        <taxon>Pterygota</taxon>
        <taxon>Neoptera</taxon>
        <taxon>Endopterygota</taxon>
        <taxon>Hymenoptera</taxon>
        <taxon>Apocrita</taxon>
        <taxon>Aculeata</taxon>
        <taxon>Vespoidea</taxon>
        <taxon>Vespidae</taxon>
        <taxon>Polistinae</taxon>
        <taxon>Polistini</taxon>
        <taxon>Polistes</taxon>
    </lineage>
</organism>
<dbReference type="InterPro" id="IPR011993">
    <property type="entry name" value="PH-like_dom_sf"/>
</dbReference>